<gene>
    <name evidence="2" type="ORF">LTRI10_LOCUS29792</name>
</gene>
<accession>A0AAV2ESD8</accession>
<dbReference type="EMBL" id="OZ034818">
    <property type="protein sequence ID" value="CAL1388893.1"/>
    <property type="molecule type" value="Genomic_DNA"/>
</dbReference>
<reference evidence="2 3" key="1">
    <citation type="submission" date="2024-04" db="EMBL/GenBank/DDBJ databases">
        <authorList>
            <person name="Fracassetti M."/>
        </authorList>
    </citation>
    <scope>NUCLEOTIDE SEQUENCE [LARGE SCALE GENOMIC DNA]</scope>
</reference>
<name>A0AAV2ESD8_9ROSI</name>
<dbReference type="Proteomes" id="UP001497516">
    <property type="component" value="Chromosome 5"/>
</dbReference>
<protein>
    <submittedName>
        <fullName evidence="2">Uncharacterized protein</fullName>
    </submittedName>
</protein>
<feature type="compositionally biased region" description="Low complexity" evidence="1">
    <location>
        <begin position="27"/>
        <end position="40"/>
    </location>
</feature>
<dbReference type="AlphaFoldDB" id="A0AAV2ESD8"/>
<evidence type="ECO:0000313" key="2">
    <source>
        <dbReference type="EMBL" id="CAL1388893.1"/>
    </source>
</evidence>
<evidence type="ECO:0000256" key="1">
    <source>
        <dbReference type="SAM" id="MobiDB-lite"/>
    </source>
</evidence>
<evidence type="ECO:0000313" key="3">
    <source>
        <dbReference type="Proteomes" id="UP001497516"/>
    </source>
</evidence>
<proteinExistence type="predicted"/>
<keyword evidence="3" id="KW-1185">Reference proteome</keyword>
<feature type="region of interest" description="Disordered" evidence="1">
    <location>
        <begin position="21"/>
        <end position="66"/>
    </location>
</feature>
<organism evidence="2 3">
    <name type="scientific">Linum trigynum</name>
    <dbReference type="NCBI Taxonomy" id="586398"/>
    <lineage>
        <taxon>Eukaryota</taxon>
        <taxon>Viridiplantae</taxon>
        <taxon>Streptophyta</taxon>
        <taxon>Embryophyta</taxon>
        <taxon>Tracheophyta</taxon>
        <taxon>Spermatophyta</taxon>
        <taxon>Magnoliopsida</taxon>
        <taxon>eudicotyledons</taxon>
        <taxon>Gunneridae</taxon>
        <taxon>Pentapetalae</taxon>
        <taxon>rosids</taxon>
        <taxon>fabids</taxon>
        <taxon>Malpighiales</taxon>
        <taxon>Linaceae</taxon>
        <taxon>Linum</taxon>
    </lineage>
</organism>
<sequence>MSPPTAISPPPLQISRVATINTTQKLPSPSSQIPISHSPSLEPLPPVATPISTIPPHLPDSSPFESHLIPTKRTERASSFPIVAERLLALAASLAKLHRDPLATRAATITAISAQF</sequence>